<proteinExistence type="predicted"/>
<evidence type="ECO:0000313" key="2">
    <source>
        <dbReference type="EMBL" id="MPC21855.1"/>
    </source>
</evidence>
<keyword evidence="3" id="KW-1185">Reference proteome</keyword>
<dbReference type="AlphaFoldDB" id="A0A5B7DL22"/>
<evidence type="ECO:0000313" key="3">
    <source>
        <dbReference type="Proteomes" id="UP000324222"/>
    </source>
</evidence>
<reference evidence="2 3" key="1">
    <citation type="submission" date="2019-05" db="EMBL/GenBank/DDBJ databases">
        <title>Another draft genome of Portunus trituberculatus and its Hox gene families provides insights of decapod evolution.</title>
        <authorList>
            <person name="Jeong J.-H."/>
            <person name="Song I."/>
            <person name="Kim S."/>
            <person name="Choi T."/>
            <person name="Kim D."/>
            <person name="Ryu S."/>
            <person name="Kim W."/>
        </authorList>
    </citation>
    <scope>NUCLEOTIDE SEQUENCE [LARGE SCALE GENOMIC DNA]</scope>
    <source>
        <tissue evidence="2">Muscle</tissue>
    </source>
</reference>
<dbReference type="Proteomes" id="UP000324222">
    <property type="component" value="Unassembled WGS sequence"/>
</dbReference>
<sequence>MSLCPHPREGVERKAQGLRAQGSRSLSPCRQSSPTPHLPLDPPPAPRPTPASPPPRLVTLHEVKANDLCQRKWVSLATLRLQAPPRHKPLSD</sequence>
<organism evidence="2 3">
    <name type="scientific">Portunus trituberculatus</name>
    <name type="common">Swimming crab</name>
    <name type="synonym">Neptunus trituberculatus</name>
    <dbReference type="NCBI Taxonomy" id="210409"/>
    <lineage>
        <taxon>Eukaryota</taxon>
        <taxon>Metazoa</taxon>
        <taxon>Ecdysozoa</taxon>
        <taxon>Arthropoda</taxon>
        <taxon>Crustacea</taxon>
        <taxon>Multicrustacea</taxon>
        <taxon>Malacostraca</taxon>
        <taxon>Eumalacostraca</taxon>
        <taxon>Eucarida</taxon>
        <taxon>Decapoda</taxon>
        <taxon>Pleocyemata</taxon>
        <taxon>Brachyura</taxon>
        <taxon>Eubrachyura</taxon>
        <taxon>Portunoidea</taxon>
        <taxon>Portunidae</taxon>
        <taxon>Portuninae</taxon>
        <taxon>Portunus</taxon>
    </lineage>
</organism>
<protein>
    <submittedName>
        <fullName evidence="2">Uncharacterized protein</fullName>
    </submittedName>
</protein>
<name>A0A5B7DL22_PORTR</name>
<feature type="compositionally biased region" description="Pro residues" evidence="1">
    <location>
        <begin position="36"/>
        <end position="55"/>
    </location>
</feature>
<feature type="region of interest" description="Disordered" evidence="1">
    <location>
        <begin position="1"/>
        <end position="55"/>
    </location>
</feature>
<feature type="compositionally biased region" description="Basic and acidic residues" evidence="1">
    <location>
        <begin position="1"/>
        <end position="15"/>
    </location>
</feature>
<feature type="compositionally biased region" description="Polar residues" evidence="1">
    <location>
        <begin position="22"/>
        <end position="32"/>
    </location>
</feature>
<comment type="caution">
    <text evidence="2">The sequence shown here is derived from an EMBL/GenBank/DDBJ whole genome shotgun (WGS) entry which is preliminary data.</text>
</comment>
<accession>A0A5B7DL22</accession>
<dbReference type="EMBL" id="VSRR010001026">
    <property type="protein sequence ID" value="MPC21855.1"/>
    <property type="molecule type" value="Genomic_DNA"/>
</dbReference>
<evidence type="ECO:0000256" key="1">
    <source>
        <dbReference type="SAM" id="MobiDB-lite"/>
    </source>
</evidence>
<gene>
    <name evidence="2" type="ORF">E2C01_014858</name>
</gene>